<evidence type="ECO:0000313" key="2">
    <source>
        <dbReference type="EMBL" id="EJZ10384.1"/>
    </source>
</evidence>
<name>K0VH01_MYCVA</name>
<dbReference type="RefSeq" id="WP_003931719.1">
    <property type="nucleotide sequence ID" value="NZ_JH814694.1"/>
</dbReference>
<evidence type="ECO:0000256" key="1">
    <source>
        <dbReference type="SAM" id="MobiDB-lite"/>
    </source>
</evidence>
<protein>
    <submittedName>
        <fullName evidence="2">Uncharacterized protein</fullName>
    </submittedName>
</protein>
<gene>
    <name evidence="2" type="ORF">MVAC_09432</name>
</gene>
<dbReference type="Proteomes" id="UP000006072">
    <property type="component" value="Unassembled WGS sequence"/>
</dbReference>
<sequence>MSWLLVALIPGLLMLATLGLERVEAGLRREAFPSADVDELLQHAEAVEAETRARAASGRTPRAVLRRVTPRDTPTDGFLEPVSAPGPPTGEYFRVLANTEFRQTRHADRV</sequence>
<dbReference type="AlphaFoldDB" id="K0VH01"/>
<comment type="caution">
    <text evidence="2">The sequence shown here is derived from an EMBL/GenBank/DDBJ whole genome shotgun (WGS) entry which is preliminary data.</text>
</comment>
<dbReference type="EMBL" id="ALQA01000015">
    <property type="protein sequence ID" value="EJZ10384.1"/>
    <property type="molecule type" value="Genomic_DNA"/>
</dbReference>
<dbReference type="HOGENOM" id="CLU_166107_1_0_11"/>
<dbReference type="PATRIC" id="fig|1194972.3.peg.1893"/>
<keyword evidence="3" id="KW-1185">Reference proteome</keyword>
<accession>K0VH01</accession>
<feature type="region of interest" description="Disordered" evidence="1">
    <location>
        <begin position="50"/>
        <end position="86"/>
    </location>
</feature>
<organism evidence="2 3">
    <name type="scientific">Mycolicibacterium vaccae ATCC 25954</name>
    <dbReference type="NCBI Taxonomy" id="1194972"/>
    <lineage>
        <taxon>Bacteria</taxon>
        <taxon>Bacillati</taxon>
        <taxon>Actinomycetota</taxon>
        <taxon>Actinomycetes</taxon>
        <taxon>Mycobacteriales</taxon>
        <taxon>Mycobacteriaceae</taxon>
        <taxon>Mycolicibacterium</taxon>
    </lineage>
</organism>
<proteinExistence type="predicted"/>
<evidence type="ECO:0000313" key="3">
    <source>
        <dbReference type="Proteomes" id="UP000006072"/>
    </source>
</evidence>
<reference evidence="2 3" key="1">
    <citation type="journal article" date="2012" name="J. Bacteriol.">
        <title>Complete Genome Sequence of Mycobacterium vaccae Type Strain ATCC 25954.</title>
        <authorList>
            <person name="Ho Y.S."/>
            <person name="Adroub S.A."/>
            <person name="Abadi M."/>
            <person name="Al Alwan B."/>
            <person name="Alkhateeb R."/>
            <person name="Gao G."/>
            <person name="Ragab A."/>
            <person name="Ali S."/>
            <person name="van Soolingen D."/>
            <person name="Bitter W."/>
            <person name="Pain A."/>
            <person name="Abdallah A.M."/>
        </authorList>
    </citation>
    <scope>NUCLEOTIDE SEQUENCE [LARGE SCALE GENOMIC DNA]</scope>
    <source>
        <strain evidence="2 3">ATCC 25954</strain>
    </source>
</reference>
<dbReference type="eggNOG" id="ENOG5031PY7">
    <property type="taxonomic scope" value="Bacteria"/>
</dbReference>